<evidence type="ECO:0000256" key="4">
    <source>
        <dbReference type="PROSITE-ProRule" id="PRU00335"/>
    </source>
</evidence>
<evidence type="ECO:0000259" key="5">
    <source>
        <dbReference type="PROSITE" id="PS50977"/>
    </source>
</evidence>
<dbReference type="PANTHER" id="PTHR30055">
    <property type="entry name" value="HTH-TYPE TRANSCRIPTIONAL REGULATOR RUTR"/>
    <property type="match status" value="1"/>
</dbReference>
<name>A0ABS2D2S8_9SPHN</name>
<reference evidence="6 7" key="1">
    <citation type="submission" date="2020-12" db="EMBL/GenBank/DDBJ databases">
        <title>Sphingomonas sp.</title>
        <authorList>
            <person name="Kim M.K."/>
        </authorList>
    </citation>
    <scope>NUCLEOTIDE SEQUENCE [LARGE SCALE GENOMIC DNA]</scope>
    <source>
        <strain evidence="6 7">BT552</strain>
    </source>
</reference>
<protein>
    <submittedName>
        <fullName evidence="6">TetR/AcrR family transcriptional regulator</fullName>
    </submittedName>
</protein>
<gene>
    <name evidence="6" type="ORF">ILT43_02530</name>
</gene>
<evidence type="ECO:0000313" key="6">
    <source>
        <dbReference type="EMBL" id="MBM6575232.1"/>
    </source>
</evidence>
<keyword evidence="2 4" id="KW-0238">DNA-binding</keyword>
<keyword evidence="3" id="KW-0804">Transcription</keyword>
<organism evidence="6 7">
    <name type="scientific">Sphingomonas longa</name>
    <dbReference type="NCBI Taxonomy" id="2778730"/>
    <lineage>
        <taxon>Bacteria</taxon>
        <taxon>Pseudomonadati</taxon>
        <taxon>Pseudomonadota</taxon>
        <taxon>Alphaproteobacteria</taxon>
        <taxon>Sphingomonadales</taxon>
        <taxon>Sphingomonadaceae</taxon>
        <taxon>Sphingomonas</taxon>
    </lineage>
</organism>
<dbReference type="InterPro" id="IPR050109">
    <property type="entry name" value="HTH-type_TetR-like_transc_reg"/>
</dbReference>
<evidence type="ECO:0000256" key="3">
    <source>
        <dbReference type="ARBA" id="ARBA00023163"/>
    </source>
</evidence>
<evidence type="ECO:0000256" key="1">
    <source>
        <dbReference type="ARBA" id="ARBA00023015"/>
    </source>
</evidence>
<evidence type="ECO:0000256" key="2">
    <source>
        <dbReference type="ARBA" id="ARBA00023125"/>
    </source>
</evidence>
<evidence type="ECO:0000313" key="7">
    <source>
        <dbReference type="Proteomes" id="UP000763641"/>
    </source>
</evidence>
<keyword evidence="7" id="KW-1185">Reference proteome</keyword>
<proteinExistence type="predicted"/>
<dbReference type="InterPro" id="IPR009057">
    <property type="entry name" value="Homeodomain-like_sf"/>
</dbReference>
<keyword evidence="1" id="KW-0805">Transcription regulation</keyword>
<comment type="caution">
    <text evidence="6">The sequence shown here is derived from an EMBL/GenBank/DDBJ whole genome shotgun (WGS) entry which is preliminary data.</text>
</comment>
<feature type="DNA-binding region" description="H-T-H motif" evidence="4">
    <location>
        <begin position="28"/>
        <end position="47"/>
    </location>
</feature>
<accession>A0ABS2D2S8</accession>
<dbReference type="Gene3D" id="1.10.357.10">
    <property type="entry name" value="Tetracycline Repressor, domain 2"/>
    <property type="match status" value="1"/>
</dbReference>
<dbReference type="InterPro" id="IPR001647">
    <property type="entry name" value="HTH_TetR"/>
</dbReference>
<dbReference type="SUPFAM" id="SSF46689">
    <property type="entry name" value="Homeodomain-like"/>
    <property type="match status" value="1"/>
</dbReference>
<dbReference type="PROSITE" id="PS50977">
    <property type="entry name" value="HTH_TETR_2"/>
    <property type="match status" value="1"/>
</dbReference>
<sequence length="182" mass="19548">MRRDAQARRDALIAAASDCFRAKGYLVPLEEVAALAGVGRGTLYRNFKDRVALLIAVFHAELDRIAAGLDVSVPLDRTMMAMALAGVQASALFDRLAADLPMEGETRIALEALALRLEGILSPFVDRGHADGSLDPRVTARQAMLALRMLGGLLLPQHSREAAEAMVAEAMPVLLHGLRPRG</sequence>
<dbReference type="PANTHER" id="PTHR30055:SF234">
    <property type="entry name" value="HTH-TYPE TRANSCRIPTIONAL REGULATOR BETI"/>
    <property type="match status" value="1"/>
</dbReference>
<dbReference type="Proteomes" id="UP000763641">
    <property type="component" value="Unassembled WGS sequence"/>
</dbReference>
<dbReference type="EMBL" id="JAFEMC010000001">
    <property type="protein sequence ID" value="MBM6575232.1"/>
    <property type="molecule type" value="Genomic_DNA"/>
</dbReference>
<dbReference type="PRINTS" id="PR00455">
    <property type="entry name" value="HTHTETR"/>
</dbReference>
<dbReference type="RefSeq" id="WP_204193910.1">
    <property type="nucleotide sequence ID" value="NZ_JAFEMC010000001.1"/>
</dbReference>
<dbReference type="Pfam" id="PF00440">
    <property type="entry name" value="TetR_N"/>
    <property type="match status" value="1"/>
</dbReference>
<feature type="domain" description="HTH tetR-type" evidence="5">
    <location>
        <begin position="6"/>
        <end position="65"/>
    </location>
</feature>